<evidence type="ECO:0000256" key="10">
    <source>
        <dbReference type="ARBA" id="ARBA00022840"/>
    </source>
</evidence>
<dbReference type="Gene3D" id="1.10.287.130">
    <property type="match status" value="1"/>
</dbReference>
<comment type="subunit">
    <text evidence="13">At low DSF concentrations, interacts with RpfF.</text>
</comment>
<evidence type="ECO:0000256" key="14">
    <source>
        <dbReference type="ARBA" id="ARBA00068150"/>
    </source>
</evidence>
<dbReference type="PROSITE" id="PS50109">
    <property type="entry name" value="HIS_KIN"/>
    <property type="match status" value="1"/>
</dbReference>
<feature type="modified residue" description="4-aspartylphosphate" evidence="15">
    <location>
        <position position="805"/>
    </location>
</feature>
<dbReference type="InterPro" id="IPR036890">
    <property type="entry name" value="HATPase_C_sf"/>
</dbReference>
<evidence type="ECO:0000256" key="1">
    <source>
        <dbReference type="ARBA" id="ARBA00000085"/>
    </source>
</evidence>
<dbReference type="InterPro" id="IPR048760">
    <property type="entry name" value="VP0354-like_sensor_dom"/>
</dbReference>
<dbReference type="InterPro" id="IPR029151">
    <property type="entry name" value="Sensor-like_sf"/>
</dbReference>
<evidence type="ECO:0000256" key="11">
    <source>
        <dbReference type="ARBA" id="ARBA00022989"/>
    </source>
</evidence>
<dbReference type="Proteomes" id="UP000011991">
    <property type="component" value="Unassembled WGS sequence"/>
</dbReference>
<keyword evidence="9" id="KW-0418">Kinase</keyword>
<reference evidence="18 19" key="1">
    <citation type="journal article" date="2013" name="Mar. Genomics">
        <title>Expression of sulfatases in Rhodopirellula baltica and the diversity of sulfatases in the genus Rhodopirellula.</title>
        <authorList>
            <person name="Wegner C.E."/>
            <person name="Richter-Heitmann T."/>
            <person name="Klindworth A."/>
            <person name="Klockow C."/>
            <person name="Richter M."/>
            <person name="Achstetter T."/>
            <person name="Glockner F.O."/>
            <person name="Harder J."/>
        </authorList>
    </citation>
    <scope>NUCLEOTIDE SEQUENCE [LARGE SCALE GENOMIC DNA]</scope>
    <source>
        <strain evidence="18 19">SM1</strain>
    </source>
</reference>
<dbReference type="Gene3D" id="3.30.450.20">
    <property type="entry name" value="PAS domain"/>
    <property type="match status" value="2"/>
</dbReference>
<proteinExistence type="predicted"/>
<evidence type="ECO:0000259" key="16">
    <source>
        <dbReference type="PROSITE" id="PS50109"/>
    </source>
</evidence>
<evidence type="ECO:0000313" key="19">
    <source>
        <dbReference type="Proteomes" id="UP000011991"/>
    </source>
</evidence>
<dbReference type="SMART" id="SM00388">
    <property type="entry name" value="HisKA"/>
    <property type="match status" value="1"/>
</dbReference>
<evidence type="ECO:0000256" key="9">
    <source>
        <dbReference type="ARBA" id="ARBA00022777"/>
    </source>
</evidence>
<dbReference type="PATRIC" id="fig|1265738.3.peg.5761"/>
<evidence type="ECO:0000256" key="12">
    <source>
        <dbReference type="ARBA" id="ARBA00023012"/>
    </source>
</evidence>
<evidence type="ECO:0000256" key="6">
    <source>
        <dbReference type="ARBA" id="ARBA00022679"/>
    </source>
</evidence>
<accession>M5RPL9</accession>
<dbReference type="SMART" id="SM00387">
    <property type="entry name" value="HATPase_c"/>
    <property type="match status" value="1"/>
</dbReference>
<dbReference type="Pfam" id="PF02518">
    <property type="entry name" value="HATPase_c"/>
    <property type="match status" value="1"/>
</dbReference>
<dbReference type="EC" id="2.7.13.3" evidence="3"/>
<dbReference type="EMBL" id="ANOG01000813">
    <property type="protein sequence ID" value="EMI17317.1"/>
    <property type="molecule type" value="Genomic_DNA"/>
</dbReference>
<dbReference type="Pfam" id="PF00512">
    <property type="entry name" value="HisKA"/>
    <property type="match status" value="1"/>
</dbReference>
<comment type="catalytic activity">
    <reaction evidence="1">
        <text>ATP + protein L-histidine = ADP + protein N-phospho-L-histidine.</text>
        <dbReference type="EC" id="2.7.13.3"/>
    </reaction>
</comment>
<evidence type="ECO:0000259" key="17">
    <source>
        <dbReference type="PROSITE" id="PS50110"/>
    </source>
</evidence>
<dbReference type="SUPFAM" id="SSF47384">
    <property type="entry name" value="Homodimeric domain of signal transducing histidine kinase"/>
    <property type="match status" value="1"/>
</dbReference>
<dbReference type="Gene3D" id="3.40.50.2300">
    <property type="match status" value="2"/>
</dbReference>
<evidence type="ECO:0000256" key="4">
    <source>
        <dbReference type="ARBA" id="ARBA00022475"/>
    </source>
</evidence>
<dbReference type="SMART" id="SM00448">
    <property type="entry name" value="REC"/>
    <property type="match status" value="1"/>
</dbReference>
<comment type="subcellular location">
    <subcellularLocation>
        <location evidence="2">Cell membrane</location>
        <topology evidence="2">Multi-pass membrane protein</topology>
    </subcellularLocation>
</comment>
<dbReference type="SUPFAM" id="SSF55874">
    <property type="entry name" value="ATPase domain of HSP90 chaperone/DNA topoisomerase II/histidine kinase"/>
    <property type="match status" value="1"/>
</dbReference>
<dbReference type="SUPFAM" id="SSF52172">
    <property type="entry name" value="CheY-like"/>
    <property type="match status" value="2"/>
</dbReference>
<feature type="modified residue" description="4-aspartylphosphate" evidence="15">
    <location>
        <position position="665"/>
    </location>
</feature>
<comment type="caution">
    <text evidence="18">The sequence shown here is derived from an EMBL/GenBank/DDBJ whole genome shotgun (WGS) entry which is preliminary data.</text>
</comment>
<sequence>MLVSSIVLIGCGMFYLRETKHLEEALLNEERSRINTFAQHIQSSLHPVADNLRLLVNDGSLISYATTGSPRALERAIQQAVVFSRLKPEYDQIRYLNADGFEVMRVNQPGQVVAKEKLQDKSDRSYFRDTNQLAKGQLYLSAFDLNVEHGQIERPFREVLRFAMPVFDETGQRRGVYVINYLGANTLAHLKEMRPDTQHRLRIINDDGFWIIAATPEQEWGFLFPERKSQSLSKTNVELWKKIQLHPQGQSRSSSGLLTWRKVWLRESVADESNTDAVVAEEKFIVVASEISNTEYAALFLHIRAVFAIATATLLAVSLFSIRAIRSKRRTSESLRRSQKTLKESLHTIDHAVQARDAAELANQAKSDFLASMSHELRTPLNGILGMNELLMQTDLTKQQRKFVDASHTCGQSLLQQINDILDLSKIEAGRIELDVQEHDIESLVYSITGMFSLSAQQKGVPLLCHIDPRACINARCDGNRLQQILVNLVGNAVKFTKSGRIVLRTECIERKQRQMRVRFSVEDTGIGIVADHHDRLFKPFSQVDPSASREFGGTGLGLSICKQLAEFMGGEVGVKSQAGVGSTFWVEIDLELTFEQPSLETRRQVLAGICIVSVDTSENERKQIYDSLHAWGCPFKLVNTLSEALQAITDAEKDDNPFSQVLLDCRGIQGNPYETIKEFAMKCPLPLIGMGADFDDAALEQLTEAGVRKMLLDPIRPSALFDALAAGIHKPKTEDSQESVGKEAAQTHVSRLTGHVLVAEDNCINQLYVCELLKHAGCSYDVAQNGDEAVSMIRENHYDAVLMDCQMPEMDGFTASREIRRRERSSGQSQRLPIIALTANALKGDRERCLQAGMDEYLSKPIEFETLRQMLAKFLPKPAATKY</sequence>
<name>M5RPL9_9BACT</name>
<dbReference type="InterPro" id="IPR001789">
    <property type="entry name" value="Sig_transdc_resp-reg_receiver"/>
</dbReference>
<feature type="domain" description="Histidine kinase" evidence="16">
    <location>
        <begin position="372"/>
        <end position="593"/>
    </location>
</feature>
<dbReference type="PROSITE" id="PS50110">
    <property type="entry name" value="RESPONSE_REGULATORY"/>
    <property type="match status" value="2"/>
</dbReference>
<dbReference type="PANTHER" id="PTHR45339:SF5">
    <property type="entry name" value="HISTIDINE KINASE"/>
    <property type="match status" value="1"/>
</dbReference>
<dbReference type="PANTHER" id="PTHR45339">
    <property type="entry name" value="HYBRID SIGNAL TRANSDUCTION HISTIDINE KINASE J"/>
    <property type="match status" value="1"/>
</dbReference>
<dbReference type="FunFam" id="3.30.565.10:FF:000010">
    <property type="entry name" value="Sensor histidine kinase RcsC"/>
    <property type="match status" value="1"/>
</dbReference>
<dbReference type="GO" id="GO:0000155">
    <property type="term" value="F:phosphorelay sensor kinase activity"/>
    <property type="evidence" value="ECO:0007669"/>
    <property type="project" value="InterPro"/>
</dbReference>
<dbReference type="GO" id="GO:0005524">
    <property type="term" value="F:ATP binding"/>
    <property type="evidence" value="ECO:0007669"/>
    <property type="project" value="UniProtKB-KW"/>
</dbReference>
<keyword evidence="11" id="KW-1133">Transmembrane helix</keyword>
<dbReference type="InterPro" id="IPR004358">
    <property type="entry name" value="Sig_transdc_His_kin-like_C"/>
</dbReference>
<keyword evidence="12" id="KW-0902">Two-component regulatory system</keyword>
<dbReference type="AlphaFoldDB" id="M5RPL9"/>
<dbReference type="InterPro" id="IPR036097">
    <property type="entry name" value="HisK_dim/P_sf"/>
</dbReference>
<dbReference type="Pfam" id="PF00072">
    <property type="entry name" value="Response_reg"/>
    <property type="match status" value="1"/>
</dbReference>
<keyword evidence="5 15" id="KW-0597">Phosphoprotein</keyword>
<dbReference type="SUPFAM" id="SSF103190">
    <property type="entry name" value="Sensory domain-like"/>
    <property type="match status" value="2"/>
</dbReference>
<evidence type="ECO:0000256" key="8">
    <source>
        <dbReference type="ARBA" id="ARBA00022741"/>
    </source>
</evidence>
<evidence type="ECO:0000256" key="5">
    <source>
        <dbReference type="ARBA" id="ARBA00022553"/>
    </source>
</evidence>
<dbReference type="CDD" id="cd00082">
    <property type="entry name" value="HisKA"/>
    <property type="match status" value="1"/>
</dbReference>
<keyword evidence="7" id="KW-0812">Transmembrane</keyword>
<dbReference type="InterPro" id="IPR005467">
    <property type="entry name" value="His_kinase_dom"/>
</dbReference>
<dbReference type="FunFam" id="1.10.287.130:FF:000002">
    <property type="entry name" value="Two-component osmosensing histidine kinase"/>
    <property type="match status" value="1"/>
</dbReference>
<evidence type="ECO:0000313" key="18">
    <source>
        <dbReference type="EMBL" id="EMI17317.1"/>
    </source>
</evidence>
<evidence type="ECO:0000256" key="15">
    <source>
        <dbReference type="PROSITE-ProRule" id="PRU00169"/>
    </source>
</evidence>
<evidence type="ECO:0000256" key="7">
    <source>
        <dbReference type="ARBA" id="ARBA00022692"/>
    </source>
</evidence>
<keyword evidence="11" id="KW-0472">Membrane</keyword>
<evidence type="ECO:0000256" key="13">
    <source>
        <dbReference type="ARBA" id="ARBA00064003"/>
    </source>
</evidence>
<dbReference type="PRINTS" id="PR00344">
    <property type="entry name" value="BCTRLSENSOR"/>
</dbReference>
<dbReference type="InterPro" id="IPR003661">
    <property type="entry name" value="HisK_dim/P_dom"/>
</dbReference>
<dbReference type="InterPro" id="IPR003594">
    <property type="entry name" value="HATPase_dom"/>
</dbReference>
<feature type="domain" description="Response regulatory" evidence="17">
    <location>
        <begin position="756"/>
        <end position="876"/>
    </location>
</feature>
<organism evidence="18 19">
    <name type="scientific">Rhodopirellula maiorica SM1</name>
    <dbReference type="NCBI Taxonomy" id="1265738"/>
    <lineage>
        <taxon>Bacteria</taxon>
        <taxon>Pseudomonadati</taxon>
        <taxon>Planctomycetota</taxon>
        <taxon>Planctomycetia</taxon>
        <taxon>Pirellulales</taxon>
        <taxon>Pirellulaceae</taxon>
        <taxon>Novipirellula</taxon>
    </lineage>
</organism>
<keyword evidence="6" id="KW-0808">Transferase</keyword>
<dbReference type="InterPro" id="IPR011006">
    <property type="entry name" value="CheY-like_superfamily"/>
</dbReference>
<keyword evidence="4" id="KW-1003">Cell membrane</keyword>
<evidence type="ECO:0000256" key="3">
    <source>
        <dbReference type="ARBA" id="ARBA00012438"/>
    </source>
</evidence>
<dbReference type="Gene3D" id="3.30.565.10">
    <property type="entry name" value="Histidine kinase-like ATPase, C-terminal domain"/>
    <property type="match status" value="1"/>
</dbReference>
<dbReference type="GO" id="GO:0005886">
    <property type="term" value="C:plasma membrane"/>
    <property type="evidence" value="ECO:0007669"/>
    <property type="project" value="UniProtKB-SubCell"/>
</dbReference>
<feature type="domain" description="Response regulatory" evidence="17">
    <location>
        <begin position="611"/>
        <end position="729"/>
    </location>
</feature>
<keyword evidence="10 18" id="KW-0067">ATP-binding</keyword>
<dbReference type="CDD" id="cd17546">
    <property type="entry name" value="REC_hyHK_CKI1_RcsC-like"/>
    <property type="match status" value="1"/>
</dbReference>
<gene>
    <name evidence="18" type="ORF">RMSM_05761</name>
</gene>
<dbReference type="Pfam" id="PF21623">
    <property type="entry name" value="HK_sensor_dom_bact"/>
    <property type="match status" value="1"/>
</dbReference>
<keyword evidence="19" id="KW-1185">Reference proteome</keyword>
<dbReference type="CDD" id="cd16922">
    <property type="entry name" value="HATPase_EvgS-ArcB-TorS-like"/>
    <property type="match status" value="1"/>
</dbReference>
<protein>
    <recommendedName>
        <fullName evidence="14">Sensory/regulatory protein RpfC</fullName>
        <ecNumber evidence="3">2.7.13.3</ecNumber>
    </recommendedName>
</protein>
<keyword evidence="8" id="KW-0547">Nucleotide-binding</keyword>
<evidence type="ECO:0000256" key="2">
    <source>
        <dbReference type="ARBA" id="ARBA00004651"/>
    </source>
</evidence>